<dbReference type="PANTHER" id="PTHR10504:SF144">
    <property type="entry name" value="BPI1 DOMAIN-CONTAINING PROTEIN"/>
    <property type="match status" value="1"/>
</dbReference>
<protein>
    <submittedName>
        <fullName evidence="2">Uncharacterized protein</fullName>
    </submittedName>
</protein>
<organism evidence="1 2">
    <name type="scientific">Heterorhabditis bacteriophora</name>
    <name type="common">Entomopathogenic nematode worm</name>
    <dbReference type="NCBI Taxonomy" id="37862"/>
    <lineage>
        <taxon>Eukaryota</taxon>
        <taxon>Metazoa</taxon>
        <taxon>Ecdysozoa</taxon>
        <taxon>Nematoda</taxon>
        <taxon>Chromadorea</taxon>
        <taxon>Rhabditida</taxon>
        <taxon>Rhabditina</taxon>
        <taxon>Rhabditomorpha</taxon>
        <taxon>Strongyloidea</taxon>
        <taxon>Heterorhabditidae</taxon>
        <taxon>Heterorhabditis</taxon>
    </lineage>
</organism>
<dbReference type="InterPro" id="IPR032942">
    <property type="entry name" value="BPI/LBP/Plunc"/>
</dbReference>
<dbReference type="GO" id="GO:0005615">
    <property type="term" value="C:extracellular space"/>
    <property type="evidence" value="ECO:0007669"/>
    <property type="project" value="TreeGrafter"/>
</dbReference>
<sequence length="586" mass="64456">MRKEFAYDILWQYEMFLTKSLLSGSHLDVLNCAANTVWNSRPPGLWELNNDSFTRDRQQRASKNHMYYNEDSVKRRIARKFSIFQAKDKKNGIMMITILLLACALIVHGGNQYHVGPTNTAVGGIGGSCNVGSCGPDFNPVLLQGQRGYPGIRARLNARAFQYASGILNDVLNTEIKRARIPPITQCIPQDYWQSWWSNSNSTSNCPDRNRSIECTSVRQMIPGQICGQLPSIINEKLNSKLSQLPQAIAVSQMLSMFGGALGLGGPTPSAQYVCCTICQSHCPVSQTASTNVQAPAPVVLPSVSPTAVSAAAPPAPQIPTGAYIAGKAVARGIQQQISYSTKERPITVKRLSSNSVPIRLPLASEKVSHLRRDRSITVDDDVVSQHFNVINIEILDSALNYLNILSRFTCLHLALNDKLLISVYIELQILLLLQRLVLVSCDIMNSTLLDMLVASPLAFRVFLLHHQFLRPLLLIMSLLHHIYAPSVLLVVLDKKILHLLFDNWLGISIWLVEETIVSKTMQNCLYFQLINDSLSKGISINLPSGGIGLPVNIINPSIRIIEHGLYIATDVTVSPSLLGVGGGSC</sequence>
<dbReference type="Proteomes" id="UP000095283">
    <property type="component" value="Unplaced"/>
</dbReference>
<keyword evidence="1" id="KW-1185">Reference proteome</keyword>
<reference evidence="2" key="1">
    <citation type="submission" date="2016-11" db="UniProtKB">
        <authorList>
            <consortium name="WormBaseParasite"/>
        </authorList>
    </citation>
    <scope>IDENTIFICATION</scope>
</reference>
<accession>A0A1I7XNT8</accession>
<proteinExistence type="predicted"/>
<dbReference type="PANTHER" id="PTHR10504">
    <property type="entry name" value="BACTERICIDAL PERMEABILITY-INCREASING BPI PROTEIN-RELATED"/>
    <property type="match status" value="1"/>
</dbReference>
<dbReference type="AlphaFoldDB" id="A0A1I7XNT8"/>
<dbReference type="Gene3D" id="3.15.20.10">
    <property type="entry name" value="Bactericidal permeability-increasing protein, domain 2"/>
    <property type="match status" value="1"/>
</dbReference>
<name>A0A1I7XNT8_HETBA</name>
<evidence type="ECO:0000313" key="2">
    <source>
        <dbReference type="WBParaSite" id="Hba_19452"/>
    </source>
</evidence>
<evidence type="ECO:0000313" key="1">
    <source>
        <dbReference type="Proteomes" id="UP000095283"/>
    </source>
</evidence>
<dbReference type="WBParaSite" id="Hba_19452">
    <property type="protein sequence ID" value="Hba_19452"/>
    <property type="gene ID" value="Hba_19452"/>
</dbReference>